<feature type="signal peptide" evidence="1">
    <location>
        <begin position="1"/>
        <end position="33"/>
    </location>
</feature>
<evidence type="ECO:0008006" key="4">
    <source>
        <dbReference type="Google" id="ProtNLM"/>
    </source>
</evidence>
<dbReference type="GeneID" id="70130264"/>
<keyword evidence="3" id="KW-1185">Reference proteome</keyword>
<keyword evidence="1" id="KW-0732">Signal</keyword>
<reference evidence="2" key="1">
    <citation type="journal article" date="2021" name="Nat. Commun.">
        <title>Genetic determinants of endophytism in the Arabidopsis root mycobiome.</title>
        <authorList>
            <person name="Mesny F."/>
            <person name="Miyauchi S."/>
            <person name="Thiergart T."/>
            <person name="Pickel B."/>
            <person name="Atanasova L."/>
            <person name="Karlsson M."/>
            <person name="Huettel B."/>
            <person name="Barry K.W."/>
            <person name="Haridas S."/>
            <person name="Chen C."/>
            <person name="Bauer D."/>
            <person name="Andreopoulos W."/>
            <person name="Pangilinan J."/>
            <person name="LaButti K."/>
            <person name="Riley R."/>
            <person name="Lipzen A."/>
            <person name="Clum A."/>
            <person name="Drula E."/>
            <person name="Henrissat B."/>
            <person name="Kohler A."/>
            <person name="Grigoriev I.V."/>
            <person name="Martin F.M."/>
            <person name="Hacquard S."/>
        </authorList>
    </citation>
    <scope>NUCLEOTIDE SEQUENCE</scope>
    <source>
        <strain evidence="2">MPI-SDFR-AT-0073</strain>
    </source>
</reference>
<dbReference type="Proteomes" id="UP000758603">
    <property type="component" value="Unassembled WGS sequence"/>
</dbReference>
<comment type="caution">
    <text evidence="2">The sequence shown here is derived from an EMBL/GenBank/DDBJ whole genome shotgun (WGS) entry which is preliminary data.</text>
</comment>
<accession>A0A9P9A4H8</accession>
<proteinExistence type="predicted"/>
<feature type="chain" id="PRO_5040412862" description="Secreted protein" evidence="1">
    <location>
        <begin position="34"/>
        <end position="80"/>
    </location>
</feature>
<sequence length="80" mass="8655">MHNWLLTGCRPHSSLNLVSLLAFSSSLCPMCETLPESVHHPVHSTEGLRRTRSRPSRSPLICGGTFSLLSSPTNGVNLTA</sequence>
<evidence type="ECO:0000313" key="3">
    <source>
        <dbReference type="Proteomes" id="UP000758603"/>
    </source>
</evidence>
<dbReference type="AlphaFoldDB" id="A0A9P9A4H8"/>
<dbReference type="RefSeq" id="XP_045964030.1">
    <property type="nucleotide sequence ID" value="XM_046101372.1"/>
</dbReference>
<evidence type="ECO:0000313" key="2">
    <source>
        <dbReference type="EMBL" id="KAH6659899.1"/>
    </source>
</evidence>
<organism evidence="2 3">
    <name type="scientific">Truncatella angustata</name>
    <dbReference type="NCBI Taxonomy" id="152316"/>
    <lineage>
        <taxon>Eukaryota</taxon>
        <taxon>Fungi</taxon>
        <taxon>Dikarya</taxon>
        <taxon>Ascomycota</taxon>
        <taxon>Pezizomycotina</taxon>
        <taxon>Sordariomycetes</taxon>
        <taxon>Xylariomycetidae</taxon>
        <taxon>Amphisphaeriales</taxon>
        <taxon>Sporocadaceae</taxon>
        <taxon>Truncatella</taxon>
    </lineage>
</organism>
<name>A0A9P9A4H8_9PEZI</name>
<gene>
    <name evidence="2" type="ORF">BKA67DRAFT_546159</name>
</gene>
<evidence type="ECO:0000256" key="1">
    <source>
        <dbReference type="SAM" id="SignalP"/>
    </source>
</evidence>
<dbReference type="EMBL" id="JAGPXC010000001">
    <property type="protein sequence ID" value="KAH6659899.1"/>
    <property type="molecule type" value="Genomic_DNA"/>
</dbReference>
<protein>
    <recommendedName>
        <fullName evidence="4">Secreted protein</fullName>
    </recommendedName>
</protein>